<organism evidence="1 2">
    <name type="scientific">Trifolium pratense</name>
    <name type="common">Red clover</name>
    <dbReference type="NCBI Taxonomy" id="57577"/>
    <lineage>
        <taxon>Eukaryota</taxon>
        <taxon>Viridiplantae</taxon>
        <taxon>Streptophyta</taxon>
        <taxon>Embryophyta</taxon>
        <taxon>Tracheophyta</taxon>
        <taxon>Spermatophyta</taxon>
        <taxon>Magnoliopsida</taxon>
        <taxon>eudicotyledons</taxon>
        <taxon>Gunneridae</taxon>
        <taxon>Pentapetalae</taxon>
        <taxon>rosids</taxon>
        <taxon>fabids</taxon>
        <taxon>Fabales</taxon>
        <taxon>Fabaceae</taxon>
        <taxon>Papilionoideae</taxon>
        <taxon>50 kb inversion clade</taxon>
        <taxon>NPAAA clade</taxon>
        <taxon>Hologalegina</taxon>
        <taxon>IRL clade</taxon>
        <taxon>Trifolieae</taxon>
        <taxon>Trifolium</taxon>
    </lineage>
</organism>
<evidence type="ECO:0000313" key="2">
    <source>
        <dbReference type="Proteomes" id="UP001177021"/>
    </source>
</evidence>
<proteinExistence type="predicted"/>
<evidence type="ECO:0000313" key="1">
    <source>
        <dbReference type="EMBL" id="CAJ2672940.1"/>
    </source>
</evidence>
<keyword evidence="2" id="KW-1185">Reference proteome</keyword>
<name>A0ACB0LVP0_TRIPR</name>
<protein>
    <submittedName>
        <fullName evidence="1">Uncharacterized protein</fullName>
    </submittedName>
</protein>
<dbReference type="Proteomes" id="UP001177021">
    <property type="component" value="Unassembled WGS sequence"/>
</dbReference>
<gene>
    <name evidence="1" type="ORF">MILVUS5_LOCUS36485</name>
</gene>
<sequence length="265" mass="30363">MVAIGEALKAQNSIKEMMNKYPSSQAIKECATTAYDYVVNELKAVMFEDPKTISLAARYAADGVEMCERGLANEKIVDVSSIHTLNSNMMLLTDLVLWVAKSLVCLNRKVNHLNRWLKIGGGGDVWWLWWMASWKDKAPPDLHLPPSQPNLVVATEERDVTRTQNRDRHELELDFNRFWDEFWSSSSEKEREAALNWSIDAFCRLVKQQTNVAQLVTVFVQKLVNPELTCDATSQTIPVVVIQFAKVKIFRGLLFMVWTLMLHFL</sequence>
<dbReference type="EMBL" id="CASHSV030000716">
    <property type="protein sequence ID" value="CAJ2672940.1"/>
    <property type="molecule type" value="Genomic_DNA"/>
</dbReference>
<reference evidence="1" key="1">
    <citation type="submission" date="2023-10" db="EMBL/GenBank/DDBJ databases">
        <authorList>
            <person name="Rodriguez Cubillos JULIANA M."/>
            <person name="De Vega J."/>
        </authorList>
    </citation>
    <scope>NUCLEOTIDE SEQUENCE</scope>
</reference>
<accession>A0ACB0LVP0</accession>
<comment type="caution">
    <text evidence="1">The sequence shown here is derived from an EMBL/GenBank/DDBJ whole genome shotgun (WGS) entry which is preliminary data.</text>
</comment>